<evidence type="ECO:0000259" key="5">
    <source>
        <dbReference type="PROSITE" id="PS50871"/>
    </source>
</evidence>
<dbReference type="InterPro" id="IPR001073">
    <property type="entry name" value="C1q_dom"/>
</dbReference>
<proteinExistence type="predicted"/>
<dbReference type="PANTHER" id="PTHR22923:SF116">
    <property type="entry name" value="C1Q DOMAIN-CONTAINING PROTEIN"/>
    <property type="match status" value="1"/>
</dbReference>
<sequence length="253" mass="28260">MLPLWCFIGFLFFVGSCAQDNSNLDQYQWSDIIDELKILRKEVELNRKRIVQQEGELKAVKIELEKNKRYCHSEPNPTEEKSKTEELEVFSRGKNSITRNRGLSKIKRIIPPTNPPTNHDGPIAFYAYMNAPMTNIGGHHILLFDVVKANVGFGFHSTAGVFTAPKSGIYVFTWTVRVFDYGVNTVELVVNGQVVGALVPHSGAHDNDTGSTTAVVSVNEGEDVYLRTRIDNNLGVIYSDANGYSSFAGWKLT</sequence>
<protein>
    <submittedName>
        <fullName evidence="7">Complement C1q-like protein 4</fullName>
    </submittedName>
</protein>
<gene>
    <name evidence="7" type="primary">LOC111105957</name>
</gene>
<keyword evidence="3 4" id="KW-0732">Signal</keyword>
<dbReference type="AlphaFoldDB" id="A0A8B8AYC7"/>
<feature type="chain" id="PRO_5034563960" evidence="4">
    <location>
        <begin position="19"/>
        <end position="253"/>
    </location>
</feature>
<dbReference type="SUPFAM" id="SSF49842">
    <property type="entry name" value="TNF-like"/>
    <property type="match status" value="1"/>
</dbReference>
<dbReference type="SMART" id="SM00110">
    <property type="entry name" value="C1Q"/>
    <property type="match status" value="1"/>
</dbReference>
<evidence type="ECO:0000256" key="3">
    <source>
        <dbReference type="ARBA" id="ARBA00022729"/>
    </source>
</evidence>
<dbReference type="Pfam" id="PF00386">
    <property type="entry name" value="C1q"/>
    <property type="match status" value="1"/>
</dbReference>
<dbReference type="OrthoDB" id="6062033at2759"/>
<dbReference type="KEGG" id="cvn:111105957"/>
<evidence type="ECO:0000256" key="2">
    <source>
        <dbReference type="ARBA" id="ARBA00022525"/>
    </source>
</evidence>
<dbReference type="PROSITE" id="PS50871">
    <property type="entry name" value="C1Q"/>
    <property type="match status" value="1"/>
</dbReference>
<evidence type="ECO:0000313" key="7">
    <source>
        <dbReference type="RefSeq" id="XP_022296175.1"/>
    </source>
</evidence>
<dbReference type="Proteomes" id="UP000694844">
    <property type="component" value="Chromosome 8"/>
</dbReference>
<evidence type="ECO:0000256" key="1">
    <source>
        <dbReference type="ARBA" id="ARBA00004613"/>
    </source>
</evidence>
<feature type="domain" description="C1q" evidence="5">
    <location>
        <begin position="118"/>
        <end position="253"/>
    </location>
</feature>
<dbReference type="InterPro" id="IPR008983">
    <property type="entry name" value="Tumour_necrosis_fac-like_dom"/>
</dbReference>
<name>A0A8B8AYC7_CRAVI</name>
<dbReference type="GO" id="GO:0005576">
    <property type="term" value="C:extracellular region"/>
    <property type="evidence" value="ECO:0007669"/>
    <property type="project" value="UniProtKB-SubCell"/>
</dbReference>
<keyword evidence="6" id="KW-1185">Reference proteome</keyword>
<dbReference type="RefSeq" id="XP_022296175.1">
    <property type="nucleotide sequence ID" value="XM_022440467.1"/>
</dbReference>
<organism evidence="6 7">
    <name type="scientific">Crassostrea virginica</name>
    <name type="common">Eastern oyster</name>
    <dbReference type="NCBI Taxonomy" id="6565"/>
    <lineage>
        <taxon>Eukaryota</taxon>
        <taxon>Metazoa</taxon>
        <taxon>Spiralia</taxon>
        <taxon>Lophotrochozoa</taxon>
        <taxon>Mollusca</taxon>
        <taxon>Bivalvia</taxon>
        <taxon>Autobranchia</taxon>
        <taxon>Pteriomorphia</taxon>
        <taxon>Ostreida</taxon>
        <taxon>Ostreoidea</taxon>
        <taxon>Ostreidae</taxon>
        <taxon>Crassostrea</taxon>
    </lineage>
</organism>
<dbReference type="Gene3D" id="2.60.120.40">
    <property type="match status" value="1"/>
</dbReference>
<evidence type="ECO:0000256" key="4">
    <source>
        <dbReference type="SAM" id="SignalP"/>
    </source>
</evidence>
<accession>A0A8B8AYC7</accession>
<feature type="signal peptide" evidence="4">
    <location>
        <begin position="1"/>
        <end position="18"/>
    </location>
</feature>
<reference evidence="7" key="1">
    <citation type="submission" date="2025-08" db="UniProtKB">
        <authorList>
            <consortium name="RefSeq"/>
        </authorList>
    </citation>
    <scope>IDENTIFICATION</scope>
    <source>
        <tissue evidence="7">Whole sample</tissue>
    </source>
</reference>
<dbReference type="GeneID" id="111105957"/>
<keyword evidence="2" id="KW-0964">Secreted</keyword>
<comment type="subcellular location">
    <subcellularLocation>
        <location evidence="1">Secreted</location>
    </subcellularLocation>
</comment>
<evidence type="ECO:0000313" key="6">
    <source>
        <dbReference type="Proteomes" id="UP000694844"/>
    </source>
</evidence>
<dbReference type="PANTHER" id="PTHR22923">
    <property type="entry name" value="CEREBELLIN-RELATED"/>
    <property type="match status" value="1"/>
</dbReference>
<dbReference type="InterPro" id="IPR050822">
    <property type="entry name" value="Cerebellin_Synaptic_Org"/>
</dbReference>